<reference evidence="15" key="2">
    <citation type="submission" date="2021-10" db="EMBL/GenBank/DDBJ databases">
        <title>Phylogenomics reveals ancestral predisposition of the termite-cultivated fungus Termitomyces towards a domesticated lifestyle.</title>
        <authorList>
            <person name="Auxier B."/>
            <person name="Grum-Grzhimaylo A."/>
            <person name="Cardenas M.E."/>
            <person name="Lodge J.D."/>
            <person name="Laessoe T."/>
            <person name="Pedersen O."/>
            <person name="Smith M.E."/>
            <person name="Kuyper T.W."/>
            <person name="Franco-Molano E.A."/>
            <person name="Baroni T.J."/>
            <person name="Aanen D.K."/>
        </authorList>
    </citation>
    <scope>NUCLEOTIDE SEQUENCE</scope>
    <source>
        <strain evidence="15">D49</strain>
    </source>
</reference>
<dbReference type="OrthoDB" id="10072614at2759"/>
<evidence type="ECO:0000313" key="15">
    <source>
        <dbReference type="EMBL" id="KAG5637884.1"/>
    </source>
</evidence>
<evidence type="ECO:0000256" key="4">
    <source>
        <dbReference type="ARBA" id="ARBA00022454"/>
    </source>
</evidence>
<protein>
    <recommendedName>
        <fullName evidence="14">RecF/RecN/SMC N-terminal domain-containing protein</fullName>
    </recommendedName>
</protein>
<evidence type="ECO:0000256" key="13">
    <source>
        <dbReference type="SAM" id="MobiDB-lite"/>
    </source>
</evidence>
<dbReference type="AlphaFoldDB" id="A0A9P7FT69"/>
<dbReference type="SUPFAM" id="SSF52540">
    <property type="entry name" value="P-loop containing nucleoside triphosphate hydrolases"/>
    <property type="match status" value="1"/>
</dbReference>
<comment type="subcellular location">
    <subcellularLocation>
        <location evidence="2">Chromosome</location>
    </subcellularLocation>
    <subcellularLocation>
        <location evidence="1">Nucleus</location>
    </subcellularLocation>
</comment>
<feature type="domain" description="RecF/RecN/SMC N-terminal" evidence="14">
    <location>
        <begin position="99"/>
        <end position="1094"/>
    </location>
</feature>
<dbReference type="EMBL" id="JABCKI010005797">
    <property type="protein sequence ID" value="KAG5637884.1"/>
    <property type="molecule type" value="Genomic_DNA"/>
</dbReference>
<keyword evidence="8 12" id="KW-0175">Coiled coil</keyword>
<comment type="similarity">
    <text evidence="3">Belongs to the SMC family. SMC6 subfamily.</text>
</comment>
<dbReference type="GO" id="GO:0005634">
    <property type="term" value="C:nucleus"/>
    <property type="evidence" value="ECO:0007669"/>
    <property type="project" value="UniProtKB-SubCell"/>
</dbReference>
<dbReference type="PANTHER" id="PTHR19306">
    <property type="entry name" value="STRUCTURAL MAINTENANCE OF CHROMOSOMES 5,6 SMC5, SMC6"/>
    <property type="match status" value="1"/>
</dbReference>
<organism evidence="15 16">
    <name type="scientific">Sphagnurus paluster</name>
    <dbReference type="NCBI Taxonomy" id="117069"/>
    <lineage>
        <taxon>Eukaryota</taxon>
        <taxon>Fungi</taxon>
        <taxon>Dikarya</taxon>
        <taxon>Basidiomycota</taxon>
        <taxon>Agaricomycotina</taxon>
        <taxon>Agaricomycetes</taxon>
        <taxon>Agaricomycetidae</taxon>
        <taxon>Agaricales</taxon>
        <taxon>Tricholomatineae</taxon>
        <taxon>Lyophyllaceae</taxon>
        <taxon>Sphagnurus</taxon>
    </lineage>
</organism>
<keyword evidence="7" id="KW-0067">ATP-binding</keyword>
<evidence type="ECO:0000256" key="1">
    <source>
        <dbReference type="ARBA" id="ARBA00004123"/>
    </source>
</evidence>
<evidence type="ECO:0000256" key="5">
    <source>
        <dbReference type="ARBA" id="ARBA00022741"/>
    </source>
</evidence>
<dbReference type="GO" id="GO:0000724">
    <property type="term" value="P:double-strand break repair via homologous recombination"/>
    <property type="evidence" value="ECO:0007669"/>
    <property type="project" value="TreeGrafter"/>
</dbReference>
<evidence type="ECO:0000259" key="14">
    <source>
        <dbReference type="Pfam" id="PF02463"/>
    </source>
</evidence>
<dbReference type="InterPro" id="IPR027417">
    <property type="entry name" value="P-loop_NTPase"/>
</dbReference>
<keyword evidence="9" id="KW-0233">DNA recombination</keyword>
<feature type="region of interest" description="Disordered" evidence="13">
    <location>
        <begin position="450"/>
        <end position="479"/>
    </location>
</feature>
<dbReference type="GO" id="GO:0030915">
    <property type="term" value="C:Smc5-Smc6 complex"/>
    <property type="evidence" value="ECO:0007669"/>
    <property type="project" value="TreeGrafter"/>
</dbReference>
<dbReference type="PANTHER" id="PTHR19306:SF6">
    <property type="entry name" value="STRUCTURAL MAINTENANCE OF CHROMOSOMES PROTEIN 6"/>
    <property type="match status" value="1"/>
</dbReference>
<comment type="caution">
    <text evidence="15">The sequence shown here is derived from an EMBL/GenBank/DDBJ whole genome shotgun (WGS) entry which is preliminary data.</text>
</comment>
<dbReference type="GO" id="GO:0003697">
    <property type="term" value="F:single-stranded DNA binding"/>
    <property type="evidence" value="ECO:0007669"/>
    <property type="project" value="TreeGrafter"/>
</dbReference>
<keyword evidence="10" id="KW-0234">DNA repair</keyword>
<dbReference type="GO" id="GO:0035861">
    <property type="term" value="C:site of double-strand break"/>
    <property type="evidence" value="ECO:0007669"/>
    <property type="project" value="TreeGrafter"/>
</dbReference>
<accession>A0A9P7FT69</accession>
<feature type="compositionally biased region" description="Acidic residues" evidence="13">
    <location>
        <begin position="55"/>
        <end position="70"/>
    </location>
</feature>
<evidence type="ECO:0000313" key="16">
    <source>
        <dbReference type="Proteomes" id="UP000717328"/>
    </source>
</evidence>
<dbReference type="GO" id="GO:0005524">
    <property type="term" value="F:ATP binding"/>
    <property type="evidence" value="ECO:0007669"/>
    <property type="project" value="UniProtKB-KW"/>
</dbReference>
<dbReference type="GO" id="GO:0003684">
    <property type="term" value="F:damaged DNA binding"/>
    <property type="evidence" value="ECO:0007669"/>
    <property type="project" value="TreeGrafter"/>
</dbReference>
<keyword evidence="6" id="KW-0227">DNA damage</keyword>
<evidence type="ECO:0000256" key="11">
    <source>
        <dbReference type="ARBA" id="ARBA00023242"/>
    </source>
</evidence>
<evidence type="ECO:0000256" key="7">
    <source>
        <dbReference type="ARBA" id="ARBA00022840"/>
    </source>
</evidence>
<name>A0A9P7FT69_9AGAR</name>
<feature type="coiled-coil region" evidence="12">
    <location>
        <begin position="368"/>
        <end position="418"/>
    </location>
</feature>
<reference evidence="15" key="1">
    <citation type="submission" date="2021-02" db="EMBL/GenBank/DDBJ databases">
        <authorList>
            <person name="Nieuwenhuis M."/>
            <person name="Van De Peppel L.J.J."/>
        </authorList>
    </citation>
    <scope>NUCLEOTIDE SEQUENCE</scope>
    <source>
        <strain evidence="15">D49</strain>
    </source>
</reference>
<keyword evidence="11" id="KW-0539">Nucleus</keyword>
<evidence type="ECO:0000256" key="10">
    <source>
        <dbReference type="ARBA" id="ARBA00023204"/>
    </source>
</evidence>
<feature type="coiled-coil region" evidence="12">
    <location>
        <begin position="745"/>
        <end position="972"/>
    </location>
</feature>
<dbReference type="Pfam" id="PF02463">
    <property type="entry name" value="SMC_N"/>
    <property type="match status" value="1"/>
</dbReference>
<evidence type="ECO:0000256" key="2">
    <source>
        <dbReference type="ARBA" id="ARBA00004286"/>
    </source>
</evidence>
<evidence type="ECO:0000256" key="9">
    <source>
        <dbReference type="ARBA" id="ARBA00023172"/>
    </source>
</evidence>
<feature type="region of interest" description="Disordered" evidence="13">
    <location>
        <begin position="1"/>
        <end position="70"/>
    </location>
</feature>
<dbReference type="InterPro" id="IPR003395">
    <property type="entry name" value="RecF/RecN/SMC_N"/>
</dbReference>
<dbReference type="Gene3D" id="3.40.50.300">
    <property type="entry name" value="P-loop containing nucleotide triphosphate hydrolases"/>
    <property type="match status" value="2"/>
</dbReference>
<evidence type="ECO:0000256" key="6">
    <source>
        <dbReference type="ARBA" id="ARBA00022763"/>
    </source>
</evidence>
<evidence type="ECO:0000256" key="3">
    <source>
        <dbReference type="ARBA" id="ARBA00006793"/>
    </source>
</evidence>
<evidence type="ECO:0000256" key="8">
    <source>
        <dbReference type="ARBA" id="ARBA00023054"/>
    </source>
</evidence>
<dbReference type="Proteomes" id="UP000717328">
    <property type="component" value="Unassembled WGS sequence"/>
</dbReference>
<feature type="compositionally biased region" description="Basic and acidic residues" evidence="13">
    <location>
        <begin position="1"/>
        <end position="14"/>
    </location>
</feature>
<gene>
    <name evidence="15" type="ORF">H0H81_002847</name>
</gene>
<keyword evidence="5" id="KW-0547">Nucleotide-binding</keyword>
<proteinExistence type="inferred from homology"/>
<evidence type="ECO:0000256" key="12">
    <source>
        <dbReference type="SAM" id="Coils"/>
    </source>
</evidence>
<keyword evidence="16" id="KW-1185">Reference proteome</keyword>
<keyword evidence="4" id="KW-0158">Chromosome</keyword>
<sequence length="1113" mass="126675">MPKRPSDSESDGRESLYANSPKRSRTVDSDDDGDDLEVPNSTNRNGRARARFANDEELEVDMENEEEEEQFEEEHREQIMAELESKRKIQGGIADHGIIERIEMHNFMCHKYLTFDFGPQINFIIGHNGSGKSAVLSAITVALGGKSNSTGRGTGLKSFIKEGQSVAEVTITLKNQGDEAYKPKEYGKSVIVTRRFSKEGQASWKIKNEKGVVLHTKKEELSAICDHMNIQVDNPLNVLTQDLTRFALDSARQFLSASHATDKYKFFLRGTQLSQLSEEYETCLSNIKQTSQVLTQKKAAIPDLKIAFDDATDRFREAAKAREQKQKADELKKELAWAHVKGKQIEMENKTHAVVKLKTRLPRIQKGIDEANAAFEAATQEVALYETQVEEVGDLEELNRERDRLQRLIRDNKKLIADFNSDCKTMEQSSNLVDKQIEELDKKIATETKRMEANTQAKHDETQRRLEGAKNDVDAAQSEQERIAAEIRDLEASADAVKKEGEDSNKSLEAIKAEIANCQGMIQRAKDAEKNNLIPYGNNIKAVLEEIKKSNWIGDPPVGPMGLYVKAKDPKTWGNLLRNQLSGYLTGFVLTNGNDRDNLKRILSKYGNHHTTIIISEKDIFDYSSGEPPREYLTVLRALEISDPFVLRVLINQVRIERQLLAQRRDEGERTLKQLHGGGTAWTTDWFIVKVYPEGGSASTPITQHKRNDATNLLLTGRDAVSEVRHHEDQIKTLQPRFNAVTSDQQRLRGEYAAIRKNVDDLKKQHARANEKFRRAKTILANLQQEANDDMPTNISSFQSAKEEAEAEKRNVVEQIVDVLRQKREVDEKNKLLLPSLDRVKQRIAEFNEQKSALVAKAQDAVERRLKAQTARDHYQQKLESENKAINDAQAVVDVLEEEFLNWSAKAREYCEEVPNPRDADTVKRNLESVQKALQERERRHGASVEEMTIEVNKAKAKLETAEREWKQMHNLNKALRASLVVRLEKWQEFRRHIALRCKYVFAYNLSHRGYYGKVLFNHVAGTLVLKVQTDDQASKQQTSREKDARSLSGGEKSFSTICLLLSLWESIGCPLRCLDEFDVFMDAVNRRISMKMMVRAITFGIIRFSLIAPISS</sequence>